<protein>
    <recommendedName>
        <fullName evidence="3">FAD:protein FMN transferase</fullName>
        <ecNumber evidence="2">2.7.1.180</ecNumber>
    </recommendedName>
    <alternativeName>
        <fullName evidence="9">Flavin transferase</fullName>
    </alternativeName>
</protein>
<evidence type="ECO:0000256" key="4">
    <source>
        <dbReference type="ARBA" id="ARBA00022630"/>
    </source>
</evidence>
<dbReference type="EC" id="2.7.1.180" evidence="2"/>
<gene>
    <name evidence="12" type="ORF">Ga0080574_TMP3312</name>
</gene>
<dbReference type="OrthoDB" id="9778595at2"/>
<organism evidence="12 13">
    <name type="scientific">Salipiger abyssi</name>
    <dbReference type="NCBI Taxonomy" id="1250539"/>
    <lineage>
        <taxon>Bacteria</taxon>
        <taxon>Pseudomonadati</taxon>
        <taxon>Pseudomonadota</taxon>
        <taxon>Alphaproteobacteria</taxon>
        <taxon>Rhodobacterales</taxon>
        <taxon>Roseobacteraceae</taxon>
        <taxon>Salipiger</taxon>
    </lineage>
</organism>
<dbReference type="PANTHER" id="PTHR30040:SF2">
    <property type="entry name" value="FAD:PROTEIN FMN TRANSFERASE"/>
    <property type="match status" value="1"/>
</dbReference>
<keyword evidence="5" id="KW-0808">Transferase</keyword>
<sequence precursor="true">MSLSRRRFLTISAACVAAPVLADAAPARWQGMAMGAEAEITLYGPGAPVALTEAVARLRGVERCFSLYDPGSELSVLNREGLLVPSEDFHALMAQADAIHRATGGAFDPSVQPLWRALAMGGDVRAARDAIGWDRVALGARIVLAPGQALTFNGIAQGFATDIVADLLAARGFGRALVNIGEFRALGGPWRLGLSDPGEGYLGTRTLEGGAIATSSPGALMLGEEGHILDPRGQGAARWSTVSVEAQSATVADGMSTAGCLMSAEEIARAAGALPGIRRVTLVDREGDLRVVEV</sequence>
<evidence type="ECO:0000256" key="11">
    <source>
        <dbReference type="SAM" id="SignalP"/>
    </source>
</evidence>
<evidence type="ECO:0000256" key="5">
    <source>
        <dbReference type="ARBA" id="ARBA00022679"/>
    </source>
</evidence>
<evidence type="ECO:0000313" key="12">
    <source>
        <dbReference type="EMBL" id="APZ53646.1"/>
    </source>
</evidence>
<dbReference type="InterPro" id="IPR024932">
    <property type="entry name" value="ApbE"/>
</dbReference>
<proteinExistence type="predicted"/>
<dbReference type="InterPro" id="IPR006311">
    <property type="entry name" value="TAT_signal"/>
</dbReference>
<dbReference type="KEGG" id="paby:Ga0080574_TMP3312"/>
<dbReference type="InterPro" id="IPR003374">
    <property type="entry name" value="ApbE-like_sf"/>
</dbReference>
<dbReference type="PROSITE" id="PS51318">
    <property type="entry name" value="TAT"/>
    <property type="match status" value="1"/>
</dbReference>
<dbReference type="PANTHER" id="PTHR30040">
    <property type="entry name" value="THIAMINE BIOSYNTHESIS LIPOPROTEIN APBE"/>
    <property type="match status" value="1"/>
</dbReference>
<name>A0A1P8UWC4_9RHOB</name>
<keyword evidence="12" id="KW-0449">Lipoprotein</keyword>
<evidence type="ECO:0000256" key="6">
    <source>
        <dbReference type="ARBA" id="ARBA00022723"/>
    </source>
</evidence>
<accession>A0A1P8UWC4</accession>
<evidence type="ECO:0000256" key="1">
    <source>
        <dbReference type="ARBA" id="ARBA00001946"/>
    </source>
</evidence>
<dbReference type="GO" id="GO:0046872">
    <property type="term" value="F:metal ion binding"/>
    <property type="evidence" value="ECO:0007669"/>
    <property type="project" value="UniProtKB-KW"/>
</dbReference>
<dbReference type="Proteomes" id="UP000187059">
    <property type="component" value="Chromosome"/>
</dbReference>
<keyword evidence="7" id="KW-0274">FAD</keyword>
<comment type="cofactor">
    <cofactor evidence="1">
        <name>Mg(2+)</name>
        <dbReference type="ChEBI" id="CHEBI:18420"/>
    </cofactor>
</comment>
<dbReference type="AlphaFoldDB" id="A0A1P8UWC4"/>
<reference evidence="12 13" key="1">
    <citation type="submission" date="2016-04" db="EMBL/GenBank/DDBJ databases">
        <title>Deep-sea bacteria in the southern Pacific.</title>
        <authorList>
            <person name="Tang K."/>
        </authorList>
    </citation>
    <scope>NUCLEOTIDE SEQUENCE [LARGE SCALE GENOMIC DNA]</scope>
    <source>
        <strain evidence="12 13">JLT2014</strain>
    </source>
</reference>
<evidence type="ECO:0000256" key="7">
    <source>
        <dbReference type="ARBA" id="ARBA00022827"/>
    </source>
</evidence>
<dbReference type="GO" id="GO:0016740">
    <property type="term" value="F:transferase activity"/>
    <property type="evidence" value="ECO:0007669"/>
    <property type="project" value="UniProtKB-KW"/>
</dbReference>
<evidence type="ECO:0000256" key="3">
    <source>
        <dbReference type="ARBA" id="ARBA00016337"/>
    </source>
</evidence>
<evidence type="ECO:0000256" key="9">
    <source>
        <dbReference type="ARBA" id="ARBA00031306"/>
    </source>
</evidence>
<dbReference type="STRING" id="1250539.Ga0080574_TMP3312"/>
<keyword evidence="11" id="KW-0732">Signal</keyword>
<dbReference type="Pfam" id="PF02424">
    <property type="entry name" value="ApbE"/>
    <property type="match status" value="1"/>
</dbReference>
<dbReference type="RefSeq" id="WP_076702321.1">
    <property type="nucleotide sequence ID" value="NZ_CP015093.1"/>
</dbReference>
<dbReference type="Gene3D" id="3.10.520.10">
    <property type="entry name" value="ApbE-like domains"/>
    <property type="match status" value="1"/>
</dbReference>
<evidence type="ECO:0000256" key="8">
    <source>
        <dbReference type="ARBA" id="ARBA00022842"/>
    </source>
</evidence>
<evidence type="ECO:0000256" key="10">
    <source>
        <dbReference type="ARBA" id="ARBA00048540"/>
    </source>
</evidence>
<keyword evidence="6" id="KW-0479">Metal-binding</keyword>
<evidence type="ECO:0000313" key="13">
    <source>
        <dbReference type="Proteomes" id="UP000187059"/>
    </source>
</evidence>
<keyword evidence="8" id="KW-0460">Magnesium</keyword>
<dbReference type="EMBL" id="CP015093">
    <property type="protein sequence ID" value="APZ53646.1"/>
    <property type="molecule type" value="Genomic_DNA"/>
</dbReference>
<keyword evidence="4" id="KW-0285">Flavoprotein</keyword>
<feature type="signal peptide" evidence="11">
    <location>
        <begin position="1"/>
        <end position="24"/>
    </location>
</feature>
<keyword evidence="13" id="KW-1185">Reference proteome</keyword>
<comment type="catalytic activity">
    <reaction evidence="10">
        <text>L-threonyl-[protein] + FAD = FMN-L-threonyl-[protein] + AMP + H(+)</text>
        <dbReference type="Rhea" id="RHEA:36847"/>
        <dbReference type="Rhea" id="RHEA-COMP:11060"/>
        <dbReference type="Rhea" id="RHEA-COMP:11061"/>
        <dbReference type="ChEBI" id="CHEBI:15378"/>
        <dbReference type="ChEBI" id="CHEBI:30013"/>
        <dbReference type="ChEBI" id="CHEBI:57692"/>
        <dbReference type="ChEBI" id="CHEBI:74257"/>
        <dbReference type="ChEBI" id="CHEBI:456215"/>
        <dbReference type="EC" id="2.7.1.180"/>
    </reaction>
</comment>
<evidence type="ECO:0000256" key="2">
    <source>
        <dbReference type="ARBA" id="ARBA00011955"/>
    </source>
</evidence>
<dbReference type="SUPFAM" id="SSF143631">
    <property type="entry name" value="ApbE-like"/>
    <property type="match status" value="1"/>
</dbReference>
<feature type="chain" id="PRO_5039913956" description="FAD:protein FMN transferase" evidence="11">
    <location>
        <begin position="25"/>
        <end position="294"/>
    </location>
</feature>